<dbReference type="Proteomes" id="UP000008383">
    <property type="component" value="Unassembled WGS sequence"/>
</dbReference>
<reference evidence="9" key="1">
    <citation type="journal article" date="2011" name="Genome Biol.">
        <title>Comparative and functional genomics provide insights into the pathogenicity of dermatophytic fungi.</title>
        <authorList>
            <person name="Burmester A."/>
            <person name="Shelest E."/>
            <person name="Gloeckner G."/>
            <person name="Heddergott C."/>
            <person name="Schindler S."/>
            <person name="Staib P."/>
            <person name="Heidel A."/>
            <person name="Felder M."/>
            <person name="Petzold A."/>
            <person name="Szafranski K."/>
            <person name="Feuermann M."/>
            <person name="Pedruzzi I."/>
            <person name="Priebe S."/>
            <person name="Groth M."/>
            <person name="Winkler R."/>
            <person name="Li W."/>
            <person name="Kniemeyer O."/>
            <person name="Schroeckh V."/>
            <person name="Hertweck C."/>
            <person name="Hube B."/>
            <person name="White T.C."/>
            <person name="Platzer M."/>
            <person name="Guthke R."/>
            <person name="Heitman J."/>
            <person name="Woestemeyer J."/>
            <person name="Zipfel P.F."/>
            <person name="Monod M."/>
            <person name="Brakhage A.A."/>
        </authorList>
    </citation>
    <scope>NUCLEOTIDE SEQUENCE [LARGE SCALE GENOMIC DNA]</scope>
    <source>
        <strain evidence="9">HKI 0517</strain>
    </source>
</reference>
<keyword evidence="4" id="KW-0539">Nucleus</keyword>
<dbReference type="AlphaFoldDB" id="D4D8J2"/>
<feature type="region of interest" description="Disordered" evidence="6">
    <location>
        <begin position="277"/>
        <end position="506"/>
    </location>
</feature>
<dbReference type="CDD" id="cd12455">
    <property type="entry name" value="RRM_like_Smg4_UPF3"/>
    <property type="match status" value="1"/>
</dbReference>
<dbReference type="GO" id="GO:0045727">
    <property type="term" value="P:positive regulation of translation"/>
    <property type="evidence" value="ECO:0007669"/>
    <property type="project" value="TreeGrafter"/>
</dbReference>
<evidence type="ECO:0000256" key="1">
    <source>
        <dbReference type="ARBA" id="ARBA00004123"/>
    </source>
</evidence>
<evidence type="ECO:0000256" key="3">
    <source>
        <dbReference type="ARBA" id="ARBA00023161"/>
    </source>
</evidence>
<comment type="subcellular location">
    <subcellularLocation>
        <location evidence="1">Nucleus</location>
    </subcellularLocation>
</comment>
<dbReference type="InterPro" id="IPR012677">
    <property type="entry name" value="Nucleotide-bd_a/b_plait_sf"/>
</dbReference>
<feature type="compositionally biased region" description="Polar residues" evidence="6">
    <location>
        <begin position="600"/>
        <end position="612"/>
    </location>
</feature>
<dbReference type="GO" id="GO:0000184">
    <property type="term" value="P:nuclear-transcribed mRNA catabolic process, nonsense-mediated decay"/>
    <property type="evidence" value="ECO:0007669"/>
    <property type="project" value="UniProtKB-KW"/>
</dbReference>
<dbReference type="InterPro" id="IPR039722">
    <property type="entry name" value="Upf3"/>
</dbReference>
<dbReference type="HOGENOM" id="CLU_018549_1_0_1"/>
<protein>
    <submittedName>
        <fullName evidence="8">Nonsense-mediated mRNA decay protein Upf3, putative</fullName>
    </submittedName>
</protein>
<feature type="compositionally biased region" description="Polar residues" evidence="6">
    <location>
        <begin position="341"/>
        <end position="352"/>
    </location>
</feature>
<dbReference type="SUPFAM" id="SSF54928">
    <property type="entry name" value="RNA-binding domain, RBD"/>
    <property type="match status" value="2"/>
</dbReference>
<dbReference type="GO" id="GO:0005730">
    <property type="term" value="C:nucleolus"/>
    <property type="evidence" value="ECO:0007669"/>
    <property type="project" value="TreeGrafter"/>
</dbReference>
<evidence type="ECO:0000313" key="8">
    <source>
        <dbReference type="EMBL" id="EFE41860.1"/>
    </source>
</evidence>
<comment type="caution">
    <text evidence="8">The sequence shown here is derived from an EMBL/GenBank/DDBJ whole genome shotgun (WGS) entry which is preliminary data.</text>
</comment>
<evidence type="ECO:0000256" key="2">
    <source>
        <dbReference type="ARBA" id="ARBA00005991"/>
    </source>
</evidence>
<gene>
    <name evidence="8" type="ORF">TRV_03428</name>
</gene>
<dbReference type="Gene3D" id="3.30.70.330">
    <property type="match status" value="2"/>
</dbReference>
<evidence type="ECO:0000256" key="6">
    <source>
        <dbReference type="SAM" id="MobiDB-lite"/>
    </source>
</evidence>
<sequence length="659" mass="69212">MLQHDLAWSTRRCRRQLPSAIAHAFTIHQRHRAETELEEKPGIAVLLIDLPPNTMSQKNQQKASPGVLAINPAATQKAAPPPTPKGHSSKGNAPRLKLHVRRLPPGLTQAEFETTLGDCWKVGRGKVDWFLFKEGKVSTDPSKPSRPGRAYLRVTSSVTIPELSDVIRQTTFHDARNTYNDSALLGPPTLEYAPFSRVPSGKVRNDARVGTIDQDAEFIAFLESLTNPVTKPSEEETTEAADKVEKPTITPLIQYLREKKANKAKEVAAAKAAKQARSAAAKESKSEKSIGKKQLLSRADKSTSEKQKKDKAAKDVAVKDAVKAANKQAANGSAKAENKALASSVNQPSQASPAPERKRERGSLTAATKILRRDLGLTTPTRRRDKAGQASSSGPGGNATAESAKKDQQPSSSKLESDNPAPTPKGKNAADSTPKSAPSKQPKGTPPAEPAAARNNAAGKKAATTPSTPNTKASSTPAAQKSQQQSSQSPSSNGTQAFLKHANPSQGVTEDLLQKGFSQFGKVIRVEIDKKKGFGYVDFAEPASLRKAIDASPVSIAQSQVVVLERRTSAAVAQNRGHGNRGAGTGGGGGGGAGQGPTHANTQQQPSQQGSRPAQAGSSPTAAAAPPPTTSPASRGTPGPRGRGSRRGYGRGGAGGRGK</sequence>
<proteinExistence type="inferred from homology"/>
<dbReference type="InterPro" id="IPR035979">
    <property type="entry name" value="RBD_domain_sf"/>
</dbReference>
<accession>D4D8J2</accession>
<comment type="similarity">
    <text evidence="2">Belongs to the RENT3 family.</text>
</comment>
<dbReference type="PANTHER" id="PTHR13112">
    <property type="entry name" value="UPF3 REGULATOR OF NONSENSE TRANSCRIPTS-LIKE PROTEIN"/>
    <property type="match status" value="1"/>
</dbReference>
<dbReference type="PROSITE" id="PS50102">
    <property type="entry name" value="RRM"/>
    <property type="match status" value="1"/>
</dbReference>
<dbReference type="RefSeq" id="XP_003022478.1">
    <property type="nucleotide sequence ID" value="XM_003022432.1"/>
</dbReference>
<dbReference type="Pfam" id="PF00076">
    <property type="entry name" value="RRM_1"/>
    <property type="match status" value="1"/>
</dbReference>
<evidence type="ECO:0000259" key="7">
    <source>
        <dbReference type="PROSITE" id="PS50102"/>
    </source>
</evidence>
<dbReference type="KEGG" id="tve:TRV_03428"/>
<feature type="compositionally biased region" description="Basic and acidic residues" evidence="6">
    <location>
        <begin position="280"/>
        <end position="290"/>
    </location>
</feature>
<dbReference type="InterPro" id="IPR000504">
    <property type="entry name" value="RRM_dom"/>
</dbReference>
<dbReference type="GO" id="GO:0003729">
    <property type="term" value="F:mRNA binding"/>
    <property type="evidence" value="ECO:0007669"/>
    <property type="project" value="TreeGrafter"/>
</dbReference>
<keyword evidence="3" id="KW-0866">Nonsense-mediated mRNA decay</keyword>
<organism evidence="8 9">
    <name type="scientific">Trichophyton verrucosum (strain HKI 0517)</name>
    <dbReference type="NCBI Taxonomy" id="663202"/>
    <lineage>
        <taxon>Eukaryota</taxon>
        <taxon>Fungi</taxon>
        <taxon>Dikarya</taxon>
        <taxon>Ascomycota</taxon>
        <taxon>Pezizomycotina</taxon>
        <taxon>Eurotiomycetes</taxon>
        <taxon>Eurotiomycetidae</taxon>
        <taxon>Onygenales</taxon>
        <taxon>Arthrodermataceae</taxon>
        <taxon>Trichophyton</taxon>
    </lineage>
</organism>
<dbReference type="GeneID" id="9581055"/>
<dbReference type="SMART" id="SM00360">
    <property type="entry name" value="RRM"/>
    <property type="match status" value="1"/>
</dbReference>
<feature type="compositionally biased region" description="Gly residues" evidence="6">
    <location>
        <begin position="580"/>
        <end position="595"/>
    </location>
</feature>
<feature type="compositionally biased region" description="Basic and acidic residues" evidence="6">
    <location>
        <begin position="298"/>
        <end position="322"/>
    </location>
</feature>
<feature type="region of interest" description="Disordered" evidence="6">
    <location>
        <begin position="75"/>
        <end position="95"/>
    </location>
</feature>
<dbReference type="OrthoDB" id="18087at2759"/>
<keyword evidence="5" id="KW-0694">RNA-binding</keyword>
<feature type="compositionally biased region" description="Low complexity" evidence="6">
    <location>
        <begin position="631"/>
        <end position="640"/>
    </location>
</feature>
<dbReference type="PANTHER" id="PTHR13112:SF0">
    <property type="entry name" value="FI21285P1"/>
    <property type="match status" value="1"/>
</dbReference>
<keyword evidence="9" id="KW-1185">Reference proteome</keyword>
<feature type="domain" description="RRM" evidence="7">
    <location>
        <begin position="495"/>
        <end position="575"/>
    </location>
</feature>
<dbReference type="Pfam" id="PF03467">
    <property type="entry name" value="Smg4_UPF3"/>
    <property type="match status" value="1"/>
</dbReference>
<feature type="region of interest" description="Disordered" evidence="6">
    <location>
        <begin position="569"/>
        <end position="659"/>
    </location>
</feature>
<dbReference type="FunFam" id="3.30.70.330:FF:000637">
    <property type="entry name" value="Nonsense-mediated mRNA decay protein Upf3, putative"/>
    <property type="match status" value="1"/>
</dbReference>
<feature type="compositionally biased region" description="Low complexity" evidence="6">
    <location>
        <begin position="450"/>
        <end position="492"/>
    </location>
</feature>
<evidence type="ECO:0000256" key="4">
    <source>
        <dbReference type="ARBA" id="ARBA00023242"/>
    </source>
</evidence>
<feature type="compositionally biased region" description="Polar residues" evidence="6">
    <location>
        <begin position="430"/>
        <end position="439"/>
    </location>
</feature>
<feature type="compositionally biased region" description="Gly residues" evidence="6">
    <location>
        <begin position="650"/>
        <end position="659"/>
    </location>
</feature>
<dbReference type="InterPro" id="IPR005120">
    <property type="entry name" value="UPF3_dom"/>
</dbReference>
<evidence type="ECO:0000313" key="9">
    <source>
        <dbReference type="Proteomes" id="UP000008383"/>
    </source>
</evidence>
<evidence type="ECO:0000256" key="5">
    <source>
        <dbReference type="PROSITE-ProRule" id="PRU00176"/>
    </source>
</evidence>
<name>D4D8J2_TRIVH</name>
<dbReference type="GO" id="GO:0005737">
    <property type="term" value="C:cytoplasm"/>
    <property type="evidence" value="ECO:0007669"/>
    <property type="project" value="TreeGrafter"/>
</dbReference>
<dbReference type="EMBL" id="ACYE01000177">
    <property type="protein sequence ID" value="EFE41860.1"/>
    <property type="molecule type" value="Genomic_DNA"/>
</dbReference>
<dbReference type="CDD" id="cd00590">
    <property type="entry name" value="RRM_SF"/>
    <property type="match status" value="1"/>
</dbReference>
<feature type="compositionally biased region" description="Low complexity" evidence="6">
    <location>
        <begin position="613"/>
        <end position="624"/>
    </location>
</feature>